<dbReference type="GO" id="GO:0004567">
    <property type="term" value="F:beta-mannosidase activity"/>
    <property type="evidence" value="ECO:0007669"/>
    <property type="project" value="UniProtKB-EC"/>
</dbReference>
<dbReference type="OrthoDB" id="9801077at2"/>
<dbReference type="PATRIC" id="fig|398512.5.peg.2225"/>
<sequence length="822" mass="96305">MKLMDLNGKWMMKRVDEPQWIEAKVPGSVYSDLLSAGKIEDPFYRENEDSVYKLSCFDYEYSREFTVTKSILEYDFLKLKCEGLDTIAEISVNGKKIAETENMHRSYEFDIKKILAEGVNTINILFKSPVTYLEERKKVKPIWSNFSDTSFAYLRKAHYMFGWDWSPALPDMGIWRSIYIEGFNKQRIDEVYVTQKHEQGNVTLDIRLKLDLDDGMDYGISLTVCSPQGDKIEKSITMYKREEHVLIEIPDPLLWWPNGCGEQNLYNIEVVLSKGENRLDSKSLRIGLRTMTINQKDDEWGRSFAYEINGIEIFAKGANFVPMDNILARCSRERTERLIKSCVDANFNSIRVWGGAYYPEDYFFDLCDEYGLIVWQDLMFACGVYDFFGKFKEEVIAEVVCNMKRIRHHASLGLWCGNNEMEQGWSEWDMKESEERKQYYIDQFEVVLPQVAKDTDPNTFYWLASPSSFGGFDRPNDENYGDMHDWTVWHSREPFSYYRKRFPRFMSEFGLQSFPCRKTIESFTLPEDRNIFSYIMEKHQKCGTGNEKIMYYISQNFRYPNSFDSLLYLSQLVQTEGIRYGVEHWRRNRGRCMGAIYWQLNDCWPVASWASIDSFGRWKALHYAAKRFYSRVLASACEDGTSVSLHITNDTLNKVNGTMKWRLIYALTENVLMHNLREGIVEPLTAVEFEKLDFSKVLDTDDKKRNAYLDFKLTEGDKVLSSGIVLFVPAKYFNFKDPEIEVNIKEEPDRFVIGLTSKKLAKYIELNLKITDGVFSDNYFDMSGGEIREVYLNKDSLTRNISLQELKLELTIRSLYDSYEKA</sequence>
<dbReference type="PROSITE" id="PS00477">
    <property type="entry name" value="ALPHA_2_MACROGLOBULIN"/>
    <property type="match status" value="1"/>
</dbReference>
<comment type="similarity">
    <text evidence="11">Belongs to the glycosyl hydrolase 2 family. Beta-mannosidase B subfamily.</text>
</comment>
<evidence type="ECO:0000259" key="17">
    <source>
        <dbReference type="Pfam" id="PF22666"/>
    </source>
</evidence>
<feature type="domain" description="Glycoside hydrolase family 2 immunoglobulin-like beta-sandwich" evidence="14">
    <location>
        <begin position="187"/>
        <end position="289"/>
    </location>
</feature>
<dbReference type="Proteomes" id="UP000036923">
    <property type="component" value="Unassembled WGS sequence"/>
</dbReference>
<accession>A0A0L6JM87</accession>
<evidence type="ECO:0000256" key="12">
    <source>
        <dbReference type="ARBA" id="ARBA00041069"/>
    </source>
</evidence>
<dbReference type="GO" id="GO:0006516">
    <property type="term" value="P:glycoprotein catabolic process"/>
    <property type="evidence" value="ECO:0007669"/>
    <property type="project" value="TreeGrafter"/>
</dbReference>
<evidence type="ECO:0000256" key="13">
    <source>
        <dbReference type="ARBA" id="ARBA00041614"/>
    </source>
</evidence>
<dbReference type="AlphaFoldDB" id="A0A0L6JM87"/>
<feature type="domain" description="Mannosidase Ig/CBM-like" evidence="16">
    <location>
        <begin position="642"/>
        <end position="732"/>
    </location>
</feature>
<dbReference type="SUPFAM" id="SSF49785">
    <property type="entry name" value="Galactose-binding domain-like"/>
    <property type="match status" value="1"/>
</dbReference>
<evidence type="ECO:0000256" key="11">
    <source>
        <dbReference type="ARBA" id="ARBA00038429"/>
    </source>
</evidence>
<reference evidence="19" key="1">
    <citation type="submission" date="2015-07" db="EMBL/GenBank/DDBJ databases">
        <title>Near-Complete Genome Sequence of the Cellulolytic Bacterium Bacteroides (Pseudobacteroides) cellulosolvens ATCC 35603.</title>
        <authorList>
            <person name="Dassa B."/>
            <person name="Utturkar S.M."/>
            <person name="Klingeman D.M."/>
            <person name="Hurt R.A."/>
            <person name="Keller M."/>
            <person name="Xu J."/>
            <person name="Reddy Y.H.K."/>
            <person name="Borovok I."/>
            <person name="Grinberg I.R."/>
            <person name="Lamed R."/>
            <person name="Zhivin O."/>
            <person name="Bayer E.A."/>
            <person name="Brown S.D."/>
        </authorList>
    </citation>
    <scope>NUCLEOTIDE SEQUENCE [LARGE SCALE GENOMIC DNA]</scope>
    <source>
        <strain evidence="19">DSM 2933</strain>
    </source>
</reference>
<dbReference type="Pfam" id="PF22666">
    <property type="entry name" value="Glyco_hydro_2_N2"/>
    <property type="match status" value="1"/>
</dbReference>
<dbReference type="InterPro" id="IPR050887">
    <property type="entry name" value="Beta-mannosidase_GH2"/>
</dbReference>
<evidence type="ECO:0000256" key="6">
    <source>
        <dbReference type="ARBA" id="ARBA00022525"/>
    </source>
</evidence>
<feature type="domain" description="Beta-mannosidase-like galactose-binding" evidence="17">
    <location>
        <begin position="10"/>
        <end position="176"/>
    </location>
</feature>
<organism evidence="18 19">
    <name type="scientific">Pseudobacteroides cellulosolvens ATCC 35603 = DSM 2933</name>
    <dbReference type="NCBI Taxonomy" id="398512"/>
    <lineage>
        <taxon>Bacteria</taxon>
        <taxon>Bacillati</taxon>
        <taxon>Bacillota</taxon>
        <taxon>Clostridia</taxon>
        <taxon>Eubacteriales</taxon>
        <taxon>Oscillospiraceae</taxon>
        <taxon>Pseudobacteroides</taxon>
    </lineage>
</organism>
<dbReference type="PANTHER" id="PTHR43730:SF1">
    <property type="entry name" value="BETA-MANNOSIDASE"/>
    <property type="match status" value="1"/>
</dbReference>
<keyword evidence="6" id="KW-0964">Secreted</keyword>
<dbReference type="SUPFAM" id="SSF51445">
    <property type="entry name" value="(Trans)glycosidases"/>
    <property type="match status" value="1"/>
</dbReference>
<name>A0A0L6JM87_9FIRM</name>
<dbReference type="Pfam" id="PF00703">
    <property type="entry name" value="Glyco_hydro_2"/>
    <property type="match status" value="1"/>
</dbReference>
<dbReference type="EMBL" id="LGTC01000001">
    <property type="protein sequence ID" value="KNY26868.1"/>
    <property type="molecule type" value="Genomic_DNA"/>
</dbReference>
<dbReference type="Gene3D" id="2.60.40.10">
    <property type="entry name" value="Immunoglobulins"/>
    <property type="match status" value="2"/>
</dbReference>
<keyword evidence="19" id="KW-1185">Reference proteome</keyword>
<comment type="caution">
    <text evidence="18">The sequence shown here is derived from an EMBL/GenBank/DDBJ whole genome shotgun (WGS) entry which is preliminary data.</text>
</comment>
<dbReference type="GO" id="GO:0005576">
    <property type="term" value="C:extracellular region"/>
    <property type="evidence" value="ECO:0007669"/>
    <property type="project" value="UniProtKB-SubCell"/>
</dbReference>
<keyword evidence="8" id="KW-1015">Disulfide bond</keyword>
<evidence type="ECO:0000256" key="7">
    <source>
        <dbReference type="ARBA" id="ARBA00022801"/>
    </source>
</evidence>
<comment type="pathway">
    <text evidence="3">Glycan metabolism; N-glycan degradation.</text>
</comment>
<comment type="subunit">
    <text evidence="4">Homodimer.</text>
</comment>
<dbReference type="PANTHER" id="PTHR43730">
    <property type="entry name" value="BETA-MANNOSIDASE"/>
    <property type="match status" value="1"/>
</dbReference>
<dbReference type="SUPFAM" id="SSF49303">
    <property type="entry name" value="beta-Galactosidase/glucuronidase domain"/>
    <property type="match status" value="2"/>
</dbReference>
<dbReference type="eggNOG" id="COG3250">
    <property type="taxonomic scope" value="Bacteria"/>
</dbReference>
<dbReference type="GO" id="GO:0005975">
    <property type="term" value="P:carbohydrate metabolic process"/>
    <property type="evidence" value="ECO:0007669"/>
    <property type="project" value="InterPro"/>
</dbReference>
<evidence type="ECO:0000313" key="19">
    <source>
        <dbReference type="Proteomes" id="UP000036923"/>
    </source>
</evidence>
<dbReference type="InterPro" id="IPR008979">
    <property type="entry name" value="Galactose-bd-like_sf"/>
</dbReference>
<dbReference type="EC" id="3.2.1.25" evidence="5"/>
<dbReference type="Gene3D" id="2.60.120.260">
    <property type="entry name" value="Galactose-binding domain-like"/>
    <property type="match status" value="1"/>
</dbReference>
<evidence type="ECO:0000259" key="14">
    <source>
        <dbReference type="Pfam" id="PF00703"/>
    </source>
</evidence>
<evidence type="ECO:0000256" key="9">
    <source>
        <dbReference type="ARBA" id="ARBA00023180"/>
    </source>
</evidence>
<dbReference type="InterPro" id="IPR036156">
    <property type="entry name" value="Beta-gal/glucu_dom_sf"/>
</dbReference>
<dbReference type="RefSeq" id="WP_036947142.1">
    <property type="nucleotide sequence ID" value="NZ_KN050764.1"/>
</dbReference>
<evidence type="ECO:0000256" key="3">
    <source>
        <dbReference type="ARBA" id="ARBA00004740"/>
    </source>
</evidence>
<dbReference type="Pfam" id="PF17786">
    <property type="entry name" value="Mannosidase_ig"/>
    <property type="match status" value="1"/>
</dbReference>
<feature type="domain" description="Beta-mannosidase Ig-fold" evidence="15">
    <location>
        <begin position="735"/>
        <end position="818"/>
    </location>
</feature>
<dbReference type="InterPro" id="IPR041625">
    <property type="entry name" value="Beta-mannosidase_Ig"/>
</dbReference>
<evidence type="ECO:0000313" key="18">
    <source>
        <dbReference type="EMBL" id="KNY26868.1"/>
    </source>
</evidence>
<dbReference type="InterPro" id="IPR019742">
    <property type="entry name" value="MacrogloblnA2_CS"/>
</dbReference>
<evidence type="ECO:0000256" key="4">
    <source>
        <dbReference type="ARBA" id="ARBA00011738"/>
    </source>
</evidence>
<dbReference type="Pfam" id="PF17753">
    <property type="entry name" value="Ig_mannosidase"/>
    <property type="match status" value="1"/>
</dbReference>
<evidence type="ECO:0000256" key="10">
    <source>
        <dbReference type="ARBA" id="ARBA00023295"/>
    </source>
</evidence>
<evidence type="ECO:0000259" key="16">
    <source>
        <dbReference type="Pfam" id="PF17786"/>
    </source>
</evidence>
<evidence type="ECO:0000259" key="15">
    <source>
        <dbReference type="Pfam" id="PF17753"/>
    </source>
</evidence>
<dbReference type="Gene3D" id="3.20.20.80">
    <property type="entry name" value="Glycosidases"/>
    <property type="match status" value="1"/>
</dbReference>
<evidence type="ECO:0000256" key="1">
    <source>
        <dbReference type="ARBA" id="ARBA00000829"/>
    </source>
</evidence>
<evidence type="ECO:0000256" key="8">
    <source>
        <dbReference type="ARBA" id="ARBA00023157"/>
    </source>
</evidence>
<dbReference type="STRING" id="398512.Bccel_2133"/>
<protein>
    <recommendedName>
        <fullName evidence="12">Beta-mannosidase B</fullName>
        <ecNumber evidence="5">3.2.1.25</ecNumber>
    </recommendedName>
    <alternativeName>
        <fullName evidence="13">Mannanase B</fullName>
    </alternativeName>
</protein>
<proteinExistence type="inferred from homology"/>
<comment type="catalytic activity">
    <reaction evidence="1">
        <text>Hydrolysis of terminal, non-reducing beta-D-mannose residues in beta-D-mannosides.</text>
        <dbReference type="EC" id="3.2.1.25"/>
    </reaction>
</comment>
<dbReference type="InterPro" id="IPR041447">
    <property type="entry name" value="Mannosidase_ig"/>
</dbReference>
<dbReference type="InterPro" id="IPR054593">
    <property type="entry name" value="Beta-mannosidase-like_N2"/>
</dbReference>
<dbReference type="InterPro" id="IPR017853">
    <property type="entry name" value="GH"/>
</dbReference>
<dbReference type="FunFam" id="3.20.20.80:FF:000050">
    <property type="entry name" value="Beta-mannosidase B"/>
    <property type="match status" value="1"/>
</dbReference>
<keyword evidence="9" id="KW-0325">Glycoprotein</keyword>
<evidence type="ECO:0000256" key="2">
    <source>
        <dbReference type="ARBA" id="ARBA00004613"/>
    </source>
</evidence>
<dbReference type="InterPro" id="IPR013783">
    <property type="entry name" value="Ig-like_fold"/>
</dbReference>
<keyword evidence="7 18" id="KW-0378">Hydrolase</keyword>
<keyword evidence="10 18" id="KW-0326">Glycosidase</keyword>
<dbReference type="InterPro" id="IPR006102">
    <property type="entry name" value="Ig-like_GH2"/>
</dbReference>
<gene>
    <name evidence="18" type="ORF">Bccel_2133</name>
</gene>
<comment type="subcellular location">
    <subcellularLocation>
        <location evidence="2">Secreted</location>
    </subcellularLocation>
</comment>
<evidence type="ECO:0000256" key="5">
    <source>
        <dbReference type="ARBA" id="ARBA00012754"/>
    </source>
</evidence>